<feature type="transmembrane region" description="Helical" evidence="11">
    <location>
        <begin position="292"/>
        <end position="315"/>
    </location>
</feature>
<dbReference type="InterPro" id="IPR031805">
    <property type="entry name" value="Piezo_TM25-28"/>
</dbReference>
<feature type="transmembrane region" description="Helical" evidence="11">
    <location>
        <begin position="602"/>
        <end position="625"/>
    </location>
</feature>
<evidence type="ECO:0000256" key="6">
    <source>
        <dbReference type="ARBA" id="ARBA00022989"/>
    </source>
</evidence>
<feature type="domain" description="Piezo non-specific cation channel cap" evidence="13">
    <location>
        <begin position="874"/>
        <end position="1166"/>
    </location>
</feature>
<feature type="transmembrane region" description="Helical" evidence="11">
    <location>
        <begin position="1080"/>
        <end position="1099"/>
    </location>
</feature>
<dbReference type="InterPro" id="IPR031334">
    <property type="entry name" value="Piezo_cap_dom"/>
</dbReference>
<evidence type="ECO:0000256" key="7">
    <source>
        <dbReference type="ARBA" id="ARBA00023065"/>
    </source>
</evidence>
<gene>
    <name evidence="17" type="ORF">NHX12_021382</name>
</gene>
<evidence type="ECO:0000256" key="4">
    <source>
        <dbReference type="ARBA" id="ARBA00022475"/>
    </source>
</evidence>
<dbReference type="Pfam" id="PF12166">
    <property type="entry name" value="Piezo_cap"/>
    <property type="match status" value="1"/>
</dbReference>
<keyword evidence="12" id="KW-0732">Signal</keyword>
<evidence type="ECO:0000256" key="2">
    <source>
        <dbReference type="ARBA" id="ARBA00007821"/>
    </source>
</evidence>
<feature type="transmembrane region" description="Helical" evidence="11">
    <location>
        <begin position="645"/>
        <end position="664"/>
    </location>
</feature>
<dbReference type="PANTHER" id="PTHR47049">
    <property type="entry name" value="PIEZO-TYPE MECHANOSENSITIVE ION CHANNEL HOMOLOG"/>
    <property type="match status" value="1"/>
</dbReference>
<sequence length="1169" mass="133800">VCLFNVVFVVSWAVALPCRGWRPLASSVCTVWTCVIAVSKMLYQLNAIQPLSYSSNCTMWLGLRKTDGKLLDYLRYNMVMLALLAFEVTVYRHQELYGLRSNVPPPPTRTLFHEVTRQHLDNGLLDCLKYFANYFFYKFGLESCFLLAVNVIGQRMDLFAVGHAFGLIAILSRRSRKQIALIWKKYYYPWRWSGMDSNLVKWLFLPDHLTPPNPLFLLYDFLLLLGASVQLLVFEEEVQPTYRVLAGDASGINPAPNCIFCRSYLDMMKVVMFCYLFWFVLTIIFITGTTRISIFCMGYLVACFYFLLVGGDLLLKPIRIILVYWDWLIGYNIFVITMKNILSILACGYIKSLVLNHCWLIQLFSLACTIKGYTKLVRSGNYYLFETDSEEEEEPEKQLPDRSAFQASPSPVPPSYSQALGLRYRPQKADSQREEQHEGEHGSSPPPPERAPPQPQELTAEDLLRNRSEMVCYLVMVLNHMVSASCLTLPLPVCVFLWAMLSVPRPSKRFWMTVIIYTEKMELDRSKPFHPPNILGVEKREGYVVYDLLQLLALFFHRSILKCHGLWDQNSLHQDTRPDDPPTSSNEMNTTPPEEYSAVSDVYVAMFLADTIDFIITVFGFWAFGKHSAAADITSSLSEDQVPEAFLVMVLIQFGTMVIDRALYLRKTVVGKLVFQVILVFGIHFWMFFILPSVTERRFNHNSVAQLWYIVKCVYFGLSAYQIRSGYPTRVLGNFLTKSHSYLNLFLFQGFRMVPFLTELRAVMDWVWTDTTLSLSAWICVEDIYAHTFVLKCWRESERRYPQPRGQKKKRVVKYGMGGLIVLLLICIVWFPLLFMSLVKSVAGVVNKPLDVSLTISLGGYQPIFTMSAQQNQLKDLSEEDYLSFISLYSYTPNALQFFEAYTKDDLTVAELEGSSNSLWTISPPSRQYLSQVLGQDEDFPLTISWTIQRNLTLGAKAELASGKHVTYLDDDTRLNLIHLLAGNTSAPVVISQVFPCFMRAPSDSNAKPIEQLYKEEGYKDILLALERSTSQSGELQEWWIVDQPAHSLQPIRRPASGIGRRGAGLELFVFSDKVSPPSLGFLAGYGIMGLYASVVLVIGKFVREFFSGVSHSLMFEELPSVDRILKLCTDIFLVRETGELELEEELYAKLIFLYRSPETLIKWTRRTQ</sequence>
<evidence type="ECO:0000256" key="8">
    <source>
        <dbReference type="ARBA" id="ARBA00023136"/>
    </source>
</evidence>
<dbReference type="Pfam" id="PF24874">
    <property type="entry name" value="Piezo_THU9_anchor"/>
    <property type="match status" value="1"/>
</dbReference>
<dbReference type="EMBL" id="JANIIK010000037">
    <property type="protein sequence ID" value="KAJ3611366.1"/>
    <property type="molecule type" value="Genomic_DNA"/>
</dbReference>
<feature type="transmembrane region" description="Helical" evidence="11">
    <location>
        <begin position="703"/>
        <end position="721"/>
    </location>
</feature>
<feature type="domain" description="Piezo transmembrane helical unit" evidence="15">
    <location>
        <begin position="467"/>
        <end position="568"/>
    </location>
</feature>
<feature type="transmembrane region" description="Helical" evidence="11">
    <location>
        <begin position="216"/>
        <end position="234"/>
    </location>
</feature>
<keyword evidence="7" id="KW-0406">Ion transport</keyword>
<feature type="domain" description="Piezo THU9 and anchor" evidence="16">
    <location>
        <begin position="601"/>
        <end position="837"/>
    </location>
</feature>
<dbReference type="GO" id="GO:0008381">
    <property type="term" value="F:mechanosensitive monoatomic ion channel activity"/>
    <property type="evidence" value="ECO:0007669"/>
    <property type="project" value="InterPro"/>
</dbReference>
<dbReference type="InterPro" id="IPR027272">
    <property type="entry name" value="Piezo"/>
</dbReference>
<keyword evidence="18" id="KW-1185">Reference proteome</keyword>
<proteinExistence type="inferred from homology"/>
<dbReference type="Pfam" id="PF23188">
    <property type="entry name" value="THU_Piezo1"/>
    <property type="match status" value="1"/>
</dbReference>
<accession>A0A9Q0IW25</accession>
<feature type="transmembrane region" description="Helical" evidence="11">
    <location>
        <begin position="471"/>
        <end position="501"/>
    </location>
</feature>
<evidence type="ECO:0000256" key="10">
    <source>
        <dbReference type="SAM" id="MobiDB-lite"/>
    </source>
</evidence>
<dbReference type="InterPro" id="IPR056770">
    <property type="entry name" value="Piezo_THU9_anchor"/>
</dbReference>
<feature type="region of interest" description="Disordered" evidence="10">
    <location>
        <begin position="572"/>
        <end position="592"/>
    </location>
</feature>
<comment type="subcellular location">
    <subcellularLocation>
        <location evidence="1">Cell membrane</location>
        <topology evidence="1">Multi-pass membrane protein</topology>
    </subcellularLocation>
</comment>
<dbReference type="PANTHER" id="PTHR47049:SF6">
    <property type="entry name" value="PIEZO-TYPE MECHANOSENSITIVE ION CHANNEL COMPONENT"/>
    <property type="match status" value="1"/>
</dbReference>
<evidence type="ECO:0000256" key="11">
    <source>
        <dbReference type="SAM" id="Phobius"/>
    </source>
</evidence>
<feature type="compositionally biased region" description="Polar residues" evidence="10">
    <location>
        <begin position="582"/>
        <end position="592"/>
    </location>
</feature>
<evidence type="ECO:0000256" key="5">
    <source>
        <dbReference type="ARBA" id="ARBA00022692"/>
    </source>
</evidence>
<dbReference type="AlphaFoldDB" id="A0A9Q0IW25"/>
<reference evidence="17" key="1">
    <citation type="submission" date="2022-07" db="EMBL/GenBank/DDBJ databases">
        <title>Chromosome-level genome of Muraenolepis orangiensis.</title>
        <authorList>
            <person name="Kim J."/>
        </authorList>
    </citation>
    <scope>NUCLEOTIDE SEQUENCE</scope>
    <source>
        <strain evidence="17">KU_S4_2022</strain>
        <tissue evidence="17">Muscle</tissue>
    </source>
</reference>
<evidence type="ECO:0000259" key="15">
    <source>
        <dbReference type="Pfam" id="PF23188"/>
    </source>
</evidence>
<keyword evidence="9" id="KW-0407">Ion channel</keyword>
<comment type="caution">
    <text evidence="17">The sequence shown here is derived from an EMBL/GenBank/DDBJ whole genome shotgun (WGS) entry which is preliminary data.</text>
</comment>
<organism evidence="17 18">
    <name type="scientific">Muraenolepis orangiensis</name>
    <name type="common">Patagonian moray cod</name>
    <dbReference type="NCBI Taxonomy" id="630683"/>
    <lineage>
        <taxon>Eukaryota</taxon>
        <taxon>Metazoa</taxon>
        <taxon>Chordata</taxon>
        <taxon>Craniata</taxon>
        <taxon>Vertebrata</taxon>
        <taxon>Euteleostomi</taxon>
        <taxon>Actinopterygii</taxon>
        <taxon>Neopterygii</taxon>
        <taxon>Teleostei</taxon>
        <taxon>Neoteleostei</taxon>
        <taxon>Acanthomorphata</taxon>
        <taxon>Zeiogadaria</taxon>
        <taxon>Gadariae</taxon>
        <taxon>Gadiformes</taxon>
        <taxon>Muraenolepidoidei</taxon>
        <taxon>Muraenolepididae</taxon>
        <taxon>Muraenolepis</taxon>
    </lineage>
</organism>
<evidence type="ECO:0000259" key="13">
    <source>
        <dbReference type="Pfam" id="PF12166"/>
    </source>
</evidence>
<dbReference type="Proteomes" id="UP001148018">
    <property type="component" value="Unassembled WGS sequence"/>
</dbReference>
<protein>
    <recommendedName>
        <fullName evidence="19">Piezo non-specific cation channel R-Ras-binding domain-containing protein</fullName>
    </recommendedName>
</protein>
<name>A0A9Q0IW25_9TELE</name>
<dbReference type="GO" id="GO:0005886">
    <property type="term" value="C:plasma membrane"/>
    <property type="evidence" value="ECO:0007669"/>
    <property type="project" value="UniProtKB-SubCell"/>
</dbReference>
<keyword evidence="3" id="KW-0813">Transport</keyword>
<feature type="compositionally biased region" description="Pro residues" evidence="10">
    <location>
        <begin position="444"/>
        <end position="455"/>
    </location>
</feature>
<keyword evidence="5 11" id="KW-0812">Transmembrane</keyword>
<evidence type="ECO:0000256" key="12">
    <source>
        <dbReference type="SAM" id="SignalP"/>
    </source>
</evidence>
<feature type="transmembrane region" description="Helical" evidence="11">
    <location>
        <begin position="270"/>
        <end position="286"/>
    </location>
</feature>
<feature type="compositionally biased region" description="Basic and acidic residues" evidence="10">
    <location>
        <begin position="427"/>
        <end position="441"/>
    </location>
</feature>
<feature type="transmembrane region" description="Helical" evidence="11">
    <location>
        <begin position="815"/>
        <end position="839"/>
    </location>
</feature>
<feature type="transmembrane region" description="Helical" evidence="11">
    <location>
        <begin position="673"/>
        <end position="691"/>
    </location>
</feature>
<keyword evidence="4" id="KW-1003">Cell membrane</keyword>
<comment type="similarity">
    <text evidence="2">Belongs to the PIEZO (TC 1.A.75) family.</text>
</comment>
<dbReference type="Pfam" id="PF15917">
    <property type="entry name" value="Piezo_TM25-28"/>
    <property type="match status" value="1"/>
</dbReference>
<feature type="transmembrane region" description="Helical" evidence="11">
    <location>
        <begin position="322"/>
        <end position="342"/>
    </location>
</feature>
<keyword evidence="6 11" id="KW-1133">Transmembrane helix</keyword>
<evidence type="ECO:0008006" key="19">
    <source>
        <dbReference type="Google" id="ProtNLM"/>
    </source>
</evidence>
<feature type="signal peptide" evidence="12">
    <location>
        <begin position="1"/>
        <end position="20"/>
    </location>
</feature>
<evidence type="ECO:0000256" key="3">
    <source>
        <dbReference type="ARBA" id="ARBA00022448"/>
    </source>
</evidence>
<keyword evidence="8 11" id="KW-0472">Membrane</keyword>
<feature type="non-terminal residue" evidence="17">
    <location>
        <position position="1"/>
    </location>
</feature>
<feature type="domain" description="Piezo TM25-28" evidence="14">
    <location>
        <begin position="250"/>
        <end position="375"/>
    </location>
</feature>
<evidence type="ECO:0000256" key="9">
    <source>
        <dbReference type="ARBA" id="ARBA00023303"/>
    </source>
</evidence>
<feature type="chain" id="PRO_5040397896" description="Piezo non-specific cation channel R-Ras-binding domain-containing protein" evidence="12">
    <location>
        <begin position="21"/>
        <end position="1169"/>
    </location>
</feature>
<evidence type="ECO:0000313" key="17">
    <source>
        <dbReference type="EMBL" id="KAJ3611366.1"/>
    </source>
</evidence>
<dbReference type="OrthoDB" id="303066at2759"/>
<dbReference type="InterPro" id="IPR056768">
    <property type="entry name" value="THU_Piezo"/>
</dbReference>
<evidence type="ECO:0000313" key="18">
    <source>
        <dbReference type="Proteomes" id="UP001148018"/>
    </source>
</evidence>
<evidence type="ECO:0000256" key="1">
    <source>
        <dbReference type="ARBA" id="ARBA00004651"/>
    </source>
</evidence>
<evidence type="ECO:0000259" key="16">
    <source>
        <dbReference type="Pfam" id="PF24874"/>
    </source>
</evidence>
<evidence type="ECO:0000259" key="14">
    <source>
        <dbReference type="Pfam" id="PF15917"/>
    </source>
</evidence>
<feature type="region of interest" description="Disordered" evidence="10">
    <location>
        <begin position="388"/>
        <end position="456"/>
    </location>
</feature>